<name>A0A154L251_9PROT</name>
<feature type="domain" description="Glucose-methanol-choline oxidoreductase N-terminal" evidence="8">
    <location>
        <begin position="265"/>
        <end position="279"/>
    </location>
</feature>
<dbReference type="EMBL" id="LPVY01000022">
    <property type="protein sequence ID" value="KZB61811.1"/>
    <property type="molecule type" value="Genomic_DNA"/>
</dbReference>
<dbReference type="InterPro" id="IPR036188">
    <property type="entry name" value="FAD/NAD-bd_sf"/>
</dbReference>
<dbReference type="GO" id="GO:0050660">
    <property type="term" value="F:flavin adenine dinucleotide binding"/>
    <property type="evidence" value="ECO:0007669"/>
    <property type="project" value="InterPro"/>
</dbReference>
<comment type="caution">
    <text evidence="9">The sequence shown here is derived from an EMBL/GenBank/DDBJ whole genome shotgun (WGS) entry which is preliminary data.</text>
</comment>
<keyword evidence="3" id="KW-0285">Flavoprotein</keyword>
<evidence type="ECO:0000256" key="2">
    <source>
        <dbReference type="ARBA" id="ARBA00010790"/>
    </source>
</evidence>
<evidence type="ECO:0000313" key="9">
    <source>
        <dbReference type="EMBL" id="KZB61811.1"/>
    </source>
</evidence>
<evidence type="ECO:0000256" key="7">
    <source>
        <dbReference type="PIRSR" id="PIRSR000137-2"/>
    </source>
</evidence>
<dbReference type="PIRSF" id="PIRSF000137">
    <property type="entry name" value="Alcohol_oxidase"/>
    <property type="match status" value="1"/>
</dbReference>
<organism evidence="9 10">
    <name type="scientific">Thalassospira lucentensis</name>
    <dbReference type="NCBI Taxonomy" id="168935"/>
    <lineage>
        <taxon>Bacteria</taxon>
        <taxon>Pseudomonadati</taxon>
        <taxon>Pseudomonadota</taxon>
        <taxon>Alphaproteobacteria</taxon>
        <taxon>Rhodospirillales</taxon>
        <taxon>Thalassospiraceae</taxon>
        <taxon>Thalassospira</taxon>
    </lineage>
</organism>
<dbReference type="AlphaFoldDB" id="A0A154L251"/>
<feature type="binding site" evidence="7">
    <location>
        <position position="91"/>
    </location>
    <ligand>
        <name>FAD</name>
        <dbReference type="ChEBI" id="CHEBI:57692"/>
    </ligand>
</feature>
<dbReference type="GO" id="GO:0008812">
    <property type="term" value="F:choline dehydrogenase activity"/>
    <property type="evidence" value="ECO:0007669"/>
    <property type="project" value="UniProtKB-UniRule"/>
</dbReference>
<dbReference type="Gene3D" id="3.50.50.60">
    <property type="entry name" value="FAD/NAD(P)-binding domain"/>
    <property type="match status" value="1"/>
</dbReference>
<dbReference type="Gene3D" id="3.30.560.10">
    <property type="entry name" value="Glucose Oxidase, domain 3"/>
    <property type="match status" value="1"/>
</dbReference>
<dbReference type="RefSeq" id="WP_062953119.1">
    <property type="nucleotide sequence ID" value="NZ_LPVY01000022.1"/>
</dbReference>
<comment type="similarity">
    <text evidence="2">Belongs to the GMC oxidoreductase family.</text>
</comment>
<dbReference type="InterPro" id="IPR007867">
    <property type="entry name" value="GMC_OxRtase_C"/>
</dbReference>
<dbReference type="OrthoDB" id="9785276at2"/>
<dbReference type="GO" id="GO:0016020">
    <property type="term" value="C:membrane"/>
    <property type="evidence" value="ECO:0007669"/>
    <property type="project" value="TreeGrafter"/>
</dbReference>
<accession>A0A154L251</accession>
<proteinExistence type="inferred from homology"/>
<protein>
    <recommendedName>
        <fullName evidence="6">Choline dehydrogenase</fullName>
        <ecNumber evidence="6">1.1.99.1</ecNumber>
    </recommendedName>
</protein>
<evidence type="ECO:0000259" key="8">
    <source>
        <dbReference type="PROSITE" id="PS00624"/>
    </source>
</evidence>
<dbReference type="EC" id="1.1.99.1" evidence="6"/>
<evidence type="ECO:0000256" key="6">
    <source>
        <dbReference type="NCBIfam" id="TIGR01810"/>
    </source>
</evidence>
<evidence type="ECO:0000313" key="10">
    <source>
        <dbReference type="Proteomes" id="UP000076335"/>
    </source>
</evidence>
<keyword evidence="4 7" id="KW-0274">FAD</keyword>
<dbReference type="PANTHER" id="PTHR11552:SF147">
    <property type="entry name" value="CHOLINE DEHYDROGENASE, MITOCHONDRIAL"/>
    <property type="match status" value="1"/>
</dbReference>
<evidence type="ECO:0000256" key="1">
    <source>
        <dbReference type="ARBA" id="ARBA00001974"/>
    </source>
</evidence>
<dbReference type="NCBIfam" id="TIGR01810">
    <property type="entry name" value="betA"/>
    <property type="match status" value="1"/>
</dbReference>
<dbReference type="PROSITE" id="PS00624">
    <property type="entry name" value="GMC_OXRED_2"/>
    <property type="match status" value="1"/>
</dbReference>
<dbReference type="SUPFAM" id="SSF54373">
    <property type="entry name" value="FAD-linked reductases, C-terminal domain"/>
    <property type="match status" value="1"/>
</dbReference>
<evidence type="ECO:0000256" key="5">
    <source>
        <dbReference type="ARBA" id="ARBA00023002"/>
    </source>
</evidence>
<dbReference type="InterPro" id="IPR011533">
    <property type="entry name" value="BetA"/>
</dbReference>
<comment type="cofactor">
    <cofactor evidence="1 7">
        <name>FAD</name>
        <dbReference type="ChEBI" id="CHEBI:57692"/>
    </cofactor>
</comment>
<dbReference type="NCBIfam" id="NF002550">
    <property type="entry name" value="PRK02106.1"/>
    <property type="match status" value="1"/>
</dbReference>
<keyword evidence="5" id="KW-0560">Oxidoreductase</keyword>
<dbReference type="PANTHER" id="PTHR11552">
    <property type="entry name" value="GLUCOSE-METHANOL-CHOLINE GMC OXIDOREDUCTASE"/>
    <property type="match status" value="1"/>
</dbReference>
<dbReference type="Pfam" id="PF00732">
    <property type="entry name" value="GMC_oxred_N"/>
    <property type="match status" value="1"/>
</dbReference>
<dbReference type="InterPro" id="IPR012132">
    <property type="entry name" value="GMC_OxRdtase"/>
</dbReference>
<dbReference type="InterPro" id="IPR000172">
    <property type="entry name" value="GMC_OxRdtase_N"/>
</dbReference>
<reference evidence="9 10" key="1">
    <citation type="submission" date="2015-12" db="EMBL/GenBank/DDBJ databases">
        <title>Genome sequence of Thalassospira lucentensis MCCC 1A02072.</title>
        <authorList>
            <person name="Lu L."/>
            <person name="Lai Q."/>
            <person name="Shao Z."/>
            <person name="Qian P."/>
        </authorList>
    </citation>
    <scope>NUCLEOTIDE SEQUENCE [LARGE SCALE GENOMIC DNA]</scope>
    <source>
        <strain evidence="9 10">MCCC 1A02072</strain>
    </source>
</reference>
<dbReference type="SUPFAM" id="SSF51905">
    <property type="entry name" value="FAD/NAD(P)-binding domain"/>
    <property type="match status" value="1"/>
</dbReference>
<dbReference type="Pfam" id="PF05199">
    <property type="entry name" value="GMC_oxred_C"/>
    <property type="match status" value="1"/>
</dbReference>
<sequence>MNTPTTKEKYDYVIVGSGSAGAVLASRLTEDPEVKVLVVEAGPVDHWWDWRIHMPTALSYPMQSETYNWAYWTTPQANLNNRRMETPRGRVFGGSSSINGMAYVRGHALDYNRWAEQDAALKEWDYARCLPYFRKADTRNEDANGDEYHGGDGPLHVTTGACKNPLHKAWIKAGQEAGYEFTPDQNGYRQEGLGTMDMTVYKGRRWSTARAYLHPAMKRPNLTVYDKALAQRVVFDGKRAVGLDFTHRGELKRATVEREVIISAGSINSPKLLMLSGVGPAAHLREHGIDVVADIPGVGENLQDHLELYVQMECTQPISLNSKLDPWNKFKIGLEWYLFKTGLGATNHFEAGGFIRSKAGVQHPDLQYHFIPAAINYNGSKAAEKDGFQAHVGPMRSKSRGTVRLASNDPAKRPIVDPNYMSHPEDWEEMRASVRLTREIFAQDAFKDLRGIEISPGRDIQTDDEINAWVADHAESAYHPSCSCKMGSDDLAVVDEKTRVHGIEGLRVVDSSIMPTIASGNLNAPTIMIGEKAADIIRGRDPLPPSNAPYFVHPEWETKQR</sequence>
<evidence type="ECO:0000256" key="4">
    <source>
        <dbReference type="ARBA" id="ARBA00022827"/>
    </source>
</evidence>
<gene>
    <name evidence="9" type="ORF">AUP42_06070</name>
</gene>
<dbReference type="Proteomes" id="UP000076335">
    <property type="component" value="Unassembled WGS sequence"/>
</dbReference>
<evidence type="ECO:0000256" key="3">
    <source>
        <dbReference type="ARBA" id="ARBA00022630"/>
    </source>
</evidence>
<dbReference type="GO" id="GO:0019285">
    <property type="term" value="P:glycine betaine biosynthetic process from choline"/>
    <property type="evidence" value="ECO:0007669"/>
    <property type="project" value="UniProtKB-UniRule"/>
</dbReference>